<dbReference type="Proteomes" id="UP001205105">
    <property type="component" value="Unassembled WGS sequence"/>
</dbReference>
<dbReference type="InterPro" id="IPR029058">
    <property type="entry name" value="AB_hydrolase_fold"/>
</dbReference>
<reference evidence="9" key="1">
    <citation type="submission" date="2020-11" db="EMBL/GenBank/DDBJ databases">
        <title>Chlorella ohadii genome sequencing and assembly.</title>
        <authorList>
            <person name="Murik O."/>
            <person name="Treves H."/>
            <person name="Kedem I."/>
            <person name="Shotland Y."/>
            <person name="Kaplan A."/>
        </authorList>
    </citation>
    <scope>NUCLEOTIDE SEQUENCE</scope>
    <source>
        <strain evidence="9">1</strain>
    </source>
</reference>
<dbReference type="Gene3D" id="3.40.50.1820">
    <property type="entry name" value="alpha/beta hydrolase"/>
    <property type="match status" value="1"/>
</dbReference>
<feature type="active site" evidence="6">
    <location>
        <position position="210"/>
    </location>
</feature>
<evidence type="ECO:0000256" key="1">
    <source>
        <dbReference type="ARBA" id="ARBA00008645"/>
    </source>
</evidence>
<keyword evidence="10" id="KW-1185">Reference proteome</keyword>
<comment type="catalytic activity">
    <reaction evidence="4">
        <text>[phosphatase 2A protein]-C-terminal L-leucine methyl ester + H2O = [phosphatase 2A protein]-C-terminal L-leucine + methanol + H(+)</text>
        <dbReference type="Rhea" id="RHEA:48548"/>
        <dbReference type="Rhea" id="RHEA-COMP:12134"/>
        <dbReference type="Rhea" id="RHEA-COMP:12135"/>
        <dbReference type="ChEBI" id="CHEBI:15377"/>
        <dbReference type="ChEBI" id="CHEBI:15378"/>
        <dbReference type="ChEBI" id="CHEBI:17790"/>
        <dbReference type="ChEBI" id="CHEBI:90516"/>
        <dbReference type="ChEBI" id="CHEBI:90517"/>
        <dbReference type="EC" id="3.1.1.89"/>
    </reaction>
</comment>
<dbReference type="AlphaFoldDB" id="A0AAD5H046"/>
<dbReference type="EMBL" id="JADXDR010000201">
    <property type="protein sequence ID" value="KAI7836178.1"/>
    <property type="molecule type" value="Genomic_DNA"/>
</dbReference>
<dbReference type="PANTHER" id="PTHR14189:SF0">
    <property type="entry name" value="PROTEIN PHOSPHATASE METHYLESTERASE 1"/>
    <property type="match status" value="1"/>
</dbReference>
<feature type="compositionally biased region" description="Pro residues" evidence="7">
    <location>
        <begin position="312"/>
        <end position="325"/>
    </location>
</feature>
<evidence type="ECO:0000256" key="5">
    <source>
        <dbReference type="PIRNR" id="PIRNR022950"/>
    </source>
</evidence>
<dbReference type="GO" id="GO:0051723">
    <property type="term" value="F:protein methylesterase activity"/>
    <property type="evidence" value="ECO:0007669"/>
    <property type="project" value="UniProtKB-EC"/>
</dbReference>
<dbReference type="SUPFAM" id="SSF53474">
    <property type="entry name" value="alpha/beta-Hydrolases"/>
    <property type="match status" value="1"/>
</dbReference>
<accession>A0AAD5H046</accession>
<comment type="similarity">
    <text evidence="1 5">Belongs to the AB hydrolase superfamily.</text>
</comment>
<feature type="region of interest" description="Disordered" evidence="7">
    <location>
        <begin position="157"/>
        <end position="177"/>
    </location>
</feature>
<feature type="compositionally biased region" description="Low complexity" evidence="7">
    <location>
        <begin position="21"/>
        <end position="44"/>
    </location>
</feature>
<comment type="caution">
    <text evidence="9">The sequence shown here is derived from an EMBL/GenBank/DDBJ whole genome shotgun (WGS) entry which is preliminary data.</text>
</comment>
<sequence>MEGDQWGAPPAPRPRPDLSRALRQRAAANAADGAADAAPQAPRDPALPLPLSWSHYFDAQQDVHCPERGATFHVYTAGSSGPVVLCLHGGGYTGLSWALIARQLKDKCRVVAPDLRAHGLTQALDGADFSAATLAADVVALWQHMFGSQAGDGGSVVASSSATQLPQQEQQGRAQPPPTVLVGHSMGGAIAVHAAALGGISSLAGVVVIDVVEGTAIASLPYMSTVLQKRPKHFASLQDAVDWAMDTGMCKRQEAAHVSLPSMLRQMGTGEGAAVAAAGLGQPLSAGGLEPLAEEEDGDEEGAADVQDAGQPPQPTAPPHLPPRPPRPEAGVTGPVLGGSSSGGGGGVGGSSGSSSSGGPGWVWRTQLEQSAPYWEGWYSGLSDMFLGLRVPKVLVLAGTDRLDRPLTIGQMQGKFQPVLLPQAGHAVHEDEPDRTADAIATFIRRFRIGEPPLQVPRPAAGVPRVLPVPIGPAFALPDQRPPQ</sequence>
<dbReference type="InterPro" id="IPR000073">
    <property type="entry name" value="AB_hydrolase_1"/>
</dbReference>
<evidence type="ECO:0000256" key="6">
    <source>
        <dbReference type="PIRSR" id="PIRSR022950-1"/>
    </source>
</evidence>
<evidence type="ECO:0000313" key="10">
    <source>
        <dbReference type="Proteomes" id="UP001205105"/>
    </source>
</evidence>
<gene>
    <name evidence="9" type="ORF">COHA_009945</name>
</gene>
<feature type="active site" evidence="6">
    <location>
        <position position="185"/>
    </location>
</feature>
<evidence type="ECO:0000259" key="8">
    <source>
        <dbReference type="Pfam" id="PF12697"/>
    </source>
</evidence>
<dbReference type="PANTHER" id="PTHR14189">
    <property type="entry name" value="PROTEIN PHOSPHATASE METHYLESTERASE-1 RELATED"/>
    <property type="match status" value="1"/>
</dbReference>
<feature type="compositionally biased region" description="Acidic residues" evidence="7">
    <location>
        <begin position="292"/>
        <end position="303"/>
    </location>
</feature>
<feature type="compositionally biased region" description="Polar residues" evidence="7">
    <location>
        <begin position="163"/>
        <end position="173"/>
    </location>
</feature>
<name>A0AAD5H046_9CHLO</name>
<dbReference type="InterPro" id="IPR016812">
    <property type="entry name" value="PPase_methylesterase_euk"/>
</dbReference>
<organism evidence="9 10">
    <name type="scientific">Chlorella ohadii</name>
    <dbReference type="NCBI Taxonomy" id="2649997"/>
    <lineage>
        <taxon>Eukaryota</taxon>
        <taxon>Viridiplantae</taxon>
        <taxon>Chlorophyta</taxon>
        <taxon>core chlorophytes</taxon>
        <taxon>Trebouxiophyceae</taxon>
        <taxon>Chlorellales</taxon>
        <taxon>Chlorellaceae</taxon>
        <taxon>Chlorella clade</taxon>
        <taxon>Chlorella</taxon>
    </lineage>
</organism>
<evidence type="ECO:0000313" key="9">
    <source>
        <dbReference type="EMBL" id="KAI7836178.1"/>
    </source>
</evidence>
<proteinExistence type="inferred from homology"/>
<feature type="region of interest" description="Disordered" evidence="7">
    <location>
        <begin position="1"/>
        <end position="44"/>
    </location>
</feature>
<dbReference type="Pfam" id="PF12697">
    <property type="entry name" value="Abhydrolase_6"/>
    <property type="match status" value="1"/>
</dbReference>
<evidence type="ECO:0000256" key="3">
    <source>
        <dbReference type="ARBA" id="ARBA00022801"/>
    </source>
</evidence>
<evidence type="ECO:0000256" key="4">
    <source>
        <dbReference type="ARBA" id="ARBA00049203"/>
    </source>
</evidence>
<feature type="domain" description="AB hydrolase-1" evidence="8">
    <location>
        <begin position="84"/>
        <end position="439"/>
    </location>
</feature>
<feature type="region of interest" description="Disordered" evidence="7">
    <location>
        <begin position="285"/>
        <end position="363"/>
    </location>
</feature>
<comment type="function">
    <text evidence="5">Demethylates proteins that have been reversibly carboxymethylated.</text>
</comment>
<evidence type="ECO:0000256" key="2">
    <source>
        <dbReference type="ARBA" id="ARBA00022487"/>
    </source>
</evidence>
<evidence type="ECO:0000256" key="7">
    <source>
        <dbReference type="SAM" id="MobiDB-lite"/>
    </source>
</evidence>
<feature type="active site" evidence="6">
    <location>
        <position position="426"/>
    </location>
</feature>
<dbReference type="PIRSF" id="PIRSF022950">
    <property type="entry name" value="PPase_methylesterase_euk"/>
    <property type="match status" value="1"/>
</dbReference>
<dbReference type="EC" id="3.1.1.-" evidence="5"/>
<keyword evidence="2 5" id="KW-0719">Serine esterase</keyword>
<protein>
    <recommendedName>
        <fullName evidence="5">Protein phosphatase methylesterase 1</fullName>
        <shortName evidence="5">PME-1</shortName>
        <ecNumber evidence="5">3.1.1.-</ecNumber>
    </recommendedName>
</protein>
<keyword evidence="3 5" id="KW-0378">Hydrolase</keyword>
<feature type="compositionally biased region" description="Gly residues" evidence="7">
    <location>
        <begin position="336"/>
        <end position="361"/>
    </location>
</feature>